<dbReference type="Pfam" id="PF00497">
    <property type="entry name" value="SBP_bac_3"/>
    <property type="match status" value="1"/>
</dbReference>
<accession>A0A0A1YN68</accession>
<feature type="domain" description="Solute-binding protein family 3/N-terminal" evidence="3">
    <location>
        <begin position="23"/>
        <end position="242"/>
    </location>
</feature>
<dbReference type="AlphaFoldDB" id="A0A0A1YN68"/>
<reference evidence="4 5" key="1">
    <citation type="journal article" date="2014" name="Genome Announc.">
        <title>Draft Genome Sequence of Petroleum Oil-Degrading Marine Bacterium Pseudomonas taeanensis Strain MS-3, Isolated from a Crude Oil-Contaminated Seashore.</title>
        <authorList>
            <person name="Lee S.Y."/>
            <person name="Kim S.H."/>
            <person name="Lee D.G."/>
            <person name="Shin S."/>
            <person name="Yun S.H."/>
            <person name="Choi C.W."/>
            <person name="Chung Y.H."/>
            <person name="Choi J.S."/>
            <person name="Kahng H.Y."/>
            <person name="Kim S.I."/>
        </authorList>
    </citation>
    <scope>NUCLEOTIDE SEQUENCE [LARGE SCALE GENOMIC DNA]</scope>
    <source>
        <strain evidence="4 5">MS-3</strain>
    </source>
</reference>
<organism evidence="4 5">
    <name type="scientific">Pseudomonas taeanensis MS-3</name>
    <dbReference type="NCBI Taxonomy" id="1395571"/>
    <lineage>
        <taxon>Bacteria</taxon>
        <taxon>Pseudomonadati</taxon>
        <taxon>Pseudomonadota</taxon>
        <taxon>Gammaproteobacteria</taxon>
        <taxon>Pseudomonadales</taxon>
        <taxon>Pseudomonadaceae</taxon>
        <taxon>Pseudomonas</taxon>
    </lineage>
</organism>
<protein>
    <submittedName>
        <fullName evidence="4">Amino acid ABC transporter substrate-binding protein</fullName>
    </submittedName>
</protein>
<dbReference type="eggNOG" id="COG0834">
    <property type="taxonomic scope" value="Bacteria"/>
</dbReference>
<comment type="similarity">
    <text evidence="1">Belongs to the bacterial solute-binding protein 3 family.</text>
</comment>
<dbReference type="RefSeq" id="WP_025163356.1">
    <property type="nucleotide sequence ID" value="NZ_AWSQ01000001.1"/>
</dbReference>
<dbReference type="EMBL" id="AWSQ01000001">
    <property type="protein sequence ID" value="KFX70541.1"/>
    <property type="molecule type" value="Genomic_DNA"/>
</dbReference>
<sequence length="244" mass="27887">MERLHRWLLLLVLLTPGLAGAETLRLVADPWPPFTDQTLLNNGLATDLVTTALSRAGYATHYAEVPWARAVRGLQNAEYDVVVSAWFSEVRATFGYFSQPYLVNRIRFLRRKGTAIDYRTLSDLYPYRIAVMRGYAYSSEFSSDPRLNKIEVGSFESGARMLQRQRVDLVLEDEFVANYHLSRSLQAIADELEFVPLALRENGLHILIRRTHPEHQLIAERFNQAIAAMRADGSYAQTLKRHGF</sequence>
<evidence type="ECO:0000313" key="4">
    <source>
        <dbReference type="EMBL" id="KFX70541.1"/>
    </source>
</evidence>
<evidence type="ECO:0000256" key="1">
    <source>
        <dbReference type="ARBA" id="ARBA00010333"/>
    </source>
</evidence>
<dbReference type="InterPro" id="IPR001638">
    <property type="entry name" value="Solute-binding_3/MltF_N"/>
</dbReference>
<gene>
    <name evidence="4" type="ORF">TMS3_0100955</name>
</gene>
<dbReference type="SUPFAM" id="SSF53850">
    <property type="entry name" value="Periplasmic binding protein-like II"/>
    <property type="match status" value="1"/>
</dbReference>
<dbReference type="PANTHER" id="PTHR35936">
    <property type="entry name" value="MEMBRANE-BOUND LYTIC MUREIN TRANSGLYCOSYLASE F"/>
    <property type="match status" value="1"/>
</dbReference>
<dbReference type="SMART" id="SM00062">
    <property type="entry name" value="PBPb"/>
    <property type="match status" value="1"/>
</dbReference>
<dbReference type="OrthoDB" id="5562041at2"/>
<dbReference type="Gene3D" id="3.40.190.10">
    <property type="entry name" value="Periplasmic binding protein-like II"/>
    <property type="match status" value="2"/>
</dbReference>
<comment type="caution">
    <text evidence="4">The sequence shown here is derived from an EMBL/GenBank/DDBJ whole genome shotgun (WGS) entry which is preliminary data.</text>
</comment>
<evidence type="ECO:0000313" key="5">
    <source>
        <dbReference type="Proteomes" id="UP000030063"/>
    </source>
</evidence>
<dbReference type="PANTHER" id="PTHR35936:SF25">
    <property type="entry name" value="ABC TRANSPORTER SUBSTRATE-BINDING PROTEIN"/>
    <property type="match status" value="1"/>
</dbReference>
<name>A0A0A1YN68_9PSED</name>
<dbReference type="Proteomes" id="UP000030063">
    <property type="component" value="Unassembled WGS sequence"/>
</dbReference>
<evidence type="ECO:0000256" key="2">
    <source>
        <dbReference type="ARBA" id="ARBA00022729"/>
    </source>
</evidence>
<proteinExistence type="inferred from homology"/>
<keyword evidence="2" id="KW-0732">Signal</keyword>
<evidence type="ECO:0000259" key="3">
    <source>
        <dbReference type="SMART" id="SM00062"/>
    </source>
</evidence>
<dbReference type="STRING" id="1395571.TMS3_0100955"/>
<keyword evidence="5" id="KW-1185">Reference proteome</keyword>